<evidence type="ECO:0000256" key="5">
    <source>
        <dbReference type="SAM" id="SignalP"/>
    </source>
</evidence>
<dbReference type="InterPro" id="IPR011042">
    <property type="entry name" value="6-blade_b-propeller_TolB-like"/>
</dbReference>
<keyword evidence="3 4" id="KW-0408">Iron</keyword>
<dbReference type="InterPro" id="IPR036909">
    <property type="entry name" value="Cyt_c-like_dom_sf"/>
</dbReference>
<dbReference type="Gene3D" id="1.25.10.10">
    <property type="entry name" value="Leucine-rich Repeat Variant"/>
    <property type="match status" value="1"/>
</dbReference>
<dbReference type="SUPFAM" id="SSF48371">
    <property type="entry name" value="ARM repeat"/>
    <property type="match status" value="1"/>
</dbReference>
<dbReference type="PANTHER" id="PTHR33546">
    <property type="entry name" value="LARGE, MULTIFUNCTIONAL SECRETED PROTEIN-RELATED"/>
    <property type="match status" value="1"/>
</dbReference>
<keyword evidence="8" id="KW-1185">Reference proteome</keyword>
<dbReference type="STRING" id="980251.GCA_001642875_04849"/>
<dbReference type="PANTHER" id="PTHR33546:SF1">
    <property type="entry name" value="LARGE, MULTIFUNCTIONAL SECRETED PROTEIN"/>
    <property type="match status" value="1"/>
</dbReference>
<dbReference type="RefSeq" id="WP_075086510.1">
    <property type="nucleotide sequence ID" value="NZ_CP042912.1"/>
</dbReference>
<sequence length="1456" mass="158948" precursor="true">MDKLILSIAILFCTCLSANAQDLNVLFLGDEGHHKPKERFVILQPELQPAGISLTYTDQLSDLNLENLKRYDALIVYANYTKIEADQAKALLDYVVGGGGFVPLHCASACFGNSPQIVALIGAQFQKHGQGEMSVEAAEVEHPILKDYASFTSWDESYVHTRHNDENRTVLEYRAGTPQATGRLREPWTWVRTQGKGRVFYTAWGHDERTWERRGFQNLVERGIRWTCGQGPELVSVDQKKAEPKLPPPGKLATGLKPFDYVDVGPKIPNYPPSDKWGVQKDPLTLMQQPAPAEQSMKHIVVPEGFHVELFADESIFQSKPIAMTWDESGRLWVCETLDYPNELAAGNVGRDRIRIVSDTDGDGKADDSVIFAENLSIPTSIAFHRGGAVVQNGTETLYLKDSDGDGKADVRKVLMSNWRLGDTHGGVSNFRNGLDNWIYAMQGYNDSAVIVDGEKQPSFRQGFFRFKLSQEDDPKVQELEFLRSTTNNTWGLGISEEGLIFGSTANGAPSFFMAIPNRYYERVKGWAPKTLRPISSATFDPISDKVRQVDHHGKYTAAAGHAIYTARKYPPAFWNRTSFVCGPTGKLVGLFELKPRGADFRSSSPMNLLASVDEWTAPIMAEVGPDGNVWVLDWYNCIVQHNPTPQGFRTGKGAAYESDLRDKKYGRVYRVVHKDAAESRVEFADRTDVAALVQQLKSPTMQLRLQAQRLLVESGDQGCIGELLELVNDTSVDAIGLNVGAIHALHTLDGLGLTNESNVFASIKTALSHPSAGVRLNAVRVLPNDLNGFAALKQSKVMEDTDYQVVLAALLKISDSPAADAGAVLASASAMSMVANDQWLVDALTSAAAMHSGGFLREISQVDSSSEVQRSICARVAEHFARSRPDSEEVGQIVKSLASNSNGTSRSIVEGLVRGWPKGYTVKLSDANDRSLPAVFDSLNSGGKLSLARLANAWSSDSLKARIVSVLASLEEKVASSDAPNRDRIVAARQLVQFDPKRPETVDALLAVVGPASGNEVSSALVEAVANCEVDGVGKRLATLSAGATPKLREATVRVLLSRDDLAEDLLNAVEAGDLRVSDLSLGQRAVLRSFPTESVKNRAVKLLDDAGTKVSSDRSELLASKVGLTKLTGDAKAGKAIFTKNCATCHIFKGEGKVVGPNLNGMSVHPKIELLTHILDPNASVEGNYRNYTVLTLDGLVLNGLLSGETRTTIEIVDAEGNKQTVLREDIEALKASEKSAMPEGFEQQIDDEGLVNLLEYLTQHEQYIPLGIESVANVITTQGLFYRREEVRERLDLKQWGTQTIEGVPFSLLDPKGTTVPNAIMLHGPSGEFPPKLPKAVAIRCRTAAKKIHLLGGVAGWASMEEADRGVSLIVRLRYEDGETEDHPLVDGQHIADYIRRCEVPKSKFALETKSGGQLRYIAIEPGRDTVIDSIEFVKPNHPTAPVVMAVTVEPGE</sequence>
<keyword evidence="5" id="KW-0732">Signal</keyword>
<feature type="domain" description="Cytochrome c" evidence="6">
    <location>
        <begin position="1131"/>
        <end position="1264"/>
    </location>
</feature>
<dbReference type="NCBIfam" id="TIGR02603">
    <property type="entry name" value="CxxCH_TIGR02603"/>
    <property type="match status" value="1"/>
</dbReference>
<dbReference type="SUPFAM" id="SSF46626">
    <property type="entry name" value="Cytochrome c"/>
    <property type="match status" value="1"/>
</dbReference>
<protein>
    <submittedName>
        <fullName evidence="7">Trehalose utilization</fullName>
    </submittedName>
</protein>
<dbReference type="InterPro" id="IPR011041">
    <property type="entry name" value="Quinoprot_gluc/sorb_DH_b-prop"/>
</dbReference>
<dbReference type="InterPro" id="IPR009056">
    <property type="entry name" value="Cyt_c-like_dom"/>
</dbReference>
<dbReference type="KEGG" id="mff:MFFC18_23460"/>
<accession>A0A5B9PD28</accession>
<dbReference type="Pfam" id="PF06283">
    <property type="entry name" value="ThuA"/>
    <property type="match status" value="1"/>
</dbReference>
<keyword evidence="1 4" id="KW-0349">Heme</keyword>
<evidence type="ECO:0000313" key="7">
    <source>
        <dbReference type="EMBL" id="QEG22466.1"/>
    </source>
</evidence>
<dbReference type="GO" id="GO:0009055">
    <property type="term" value="F:electron transfer activity"/>
    <property type="evidence" value="ECO:0007669"/>
    <property type="project" value="InterPro"/>
</dbReference>
<evidence type="ECO:0000256" key="1">
    <source>
        <dbReference type="ARBA" id="ARBA00022617"/>
    </source>
</evidence>
<dbReference type="GO" id="GO:0020037">
    <property type="term" value="F:heme binding"/>
    <property type="evidence" value="ECO:0007669"/>
    <property type="project" value="InterPro"/>
</dbReference>
<dbReference type="Pfam" id="PF00034">
    <property type="entry name" value="Cytochrom_C"/>
    <property type="match status" value="1"/>
</dbReference>
<reference evidence="7 8" key="1">
    <citation type="submission" date="2019-08" db="EMBL/GenBank/DDBJ databases">
        <title>Deep-cultivation of Planctomycetes and their phenomic and genomic characterization uncovers novel biology.</title>
        <authorList>
            <person name="Wiegand S."/>
            <person name="Jogler M."/>
            <person name="Boedeker C."/>
            <person name="Pinto D."/>
            <person name="Vollmers J."/>
            <person name="Rivas-Marin E."/>
            <person name="Kohn T."/>
            <person name="Peeters S.H."/>
            <person name="Heuer A."/>
            <person name="Rast P."/>
            <person name="Oberbeckmann S."/>
            <person name="Bunk B."/>
            <person name="Jeske O."/>
            <person name="Meyerdierks A."/>
            <person name="Storesund J.E."/>
            <person name="Kallscheuer N."/>
            <person name="Luecker S."/>
            <person name="Lage O.M."/>
            <person name="Pohl T."/>
            <person name="Merkel B.J."/>
            <person name="Hornburger P."/>
            <person name="Mueller R.-W."/>
            <person name="Bruemmer F."/>
            <person name="Labrenz M."/>
            <person name="Spormann A.M."/>
            <person name="Op den Camp H."/>
            <person name="Overmann J."/>
            <person name="Amann R."/>
            <person name="Jetten M.S.M."/>
            <person name="Mascher T."/>
            <person name="Medema M.H."/>
            <person name="Devos D.P."/>
            <person name="Kaster A.-K."/>
            <person name="Ovreas L."/>
            <person name="Rohde M."/>
            <person name="Galperin M.Y."/>
            <person name="Jogler C."/>
        </authorList>
    </citation>
    <scope>NUCLEOTIDE SEQUENCE [LARGE SCALE GENOMIC DNA]</scope>
    <source>
        <strain evidence="7 8">FC18</strain>
    </source>
</reference>
<dbReference type="SUPFAM" id="SSF50952">
    <property type="entry name" value="Soluble quinoprotein glucose dehydrogenase"/>
    <property type="match status" value="1"/>
</dbReference>
<dbReference type="InterPro" id="IPR029010">
    <property type="entry name" value="ThuA-like"/>
</dbReference>
<dbReference type="NCBIfam" id="TIGR02604">
    <property type="entry name" value="Piru_Ver_Nterm"/>
    <property type="match status" value="1"/>
</dbReference>
<dbReference type="PROSITE" id="PS51007">
    <property type="entry name" value="CYTC"/>
    <property type="match status" value="1"/>
</dbReference>
<dbReference type="OrthoDB" id="230287at2"/>
<feature type="chain" id="PRO_5023005872" evidence="5">
    <location>
        <begin position="21"/>
        <end position="1456"/>
    </location>
</feature>
<organism evidence="7 8">
    <name type="scientific">Mariniblastus fucicola</name>
    <dbReference type="NCBI Taxonomy" id="980251"/>
    <lineage>
        <taxon>Bacteria</taxon>
        <taxon>Pseudomonadati</taxon>
        <taxon>Planctomycetota</taxon>
        <taxon>Planctomycetia</taxon>
        <taxon>Pirellulales</taxon>
        <taxon>Pirellulaceae</taxon>
        <taxon>Mariniblastus</taxon>
    </lineage>
</organism>
<proteinExistence type="predicted"/>
<evidence type="ECO:0000313" key="8">
    <source>
        <dbReference type="Proteomes" id="UP000322214"/>
    </source>
</evidence>
<dbReference type="Proteomes" id="UP000322214">
    <property type="component" value="Chromosome"/>
</dbReference>
<dbReference type="EMBL" id="CP042912">
    <property type="protein sequence ID" value="QEG22466.1"/>
    <property type="molecule type" value="Genomic_DNA"/>
</dbReference>
<evidence type="ECO:0000256" key="2">
    <source>
        <dbReference type="ARBA" id="ARBA00022723"/>
    </source>
</evidence>
<dbReference type="SUPFAM" id="SSF52317">
    <property type="entry name" value="Class I glutamine amidotransferase-like"/>
    <property type="match status" value="1"/>
</dbReference>
<evidence type="ECO:0000256" key="3">
    <source>
        <dbReference type="ARBA" id="ARBA00023004"/>
    </source>
</evidence>
<dbReference type="Pfam" id="PF23500">
    <property type="entry name" value="DUF7133"/>
    <property type="match status" value="1"/>
</dbReference>
<evidence type="ECO:0000256" key="4">
    <source>
        <dbReference type="PROSITE-ProRule" id="PRU00433"/>
    </source>
</evidence>
<dbReference type="Gene3D" id="1.10.760.10">
    <property type="entry name" value="Cytochrome c-like domain"/>
    <property type="match status" value="1"/>
</dbReference>
<dbReference type="InterPro" id="IPR016024">
    <property type="entry name" value="ARM-type_fold"/>
</dbReference>
<evidence type="ECO:0000259" key="6">
    <source>
        <dbReference type="PROSITE" id="PS51007"/>
    </source>
</evidence>
<dbReference type="InterPro" id="IPR011989">
    <property type="entry name" value="ARM-like"/>
</dbReference>
<dbReference type="Gene3D" id="2.120.10.30">
    <property type="entry name" value="TolB, C-terminal domain"/>
    <property type="match status" value="1"/>
</dbReference>
<dbReference type="GO" id="GO:0046872">
    <property type="term" value="F:metal ion binding"/>
    <property type="evidence" value="ECO:0007669"/>
    <property type="project" value="UniProtKB-KW"/>
</dbReference>
<gene>
    <name evidence="7" type="ORF">MFFC18_23460</name>
</gene>
<dbReference type="InterPro" id="IPR029062">
    <property type="entry name" value="Class_I_gatase-like"/>
</dbReference>
<name>A0A5B9PD28_9BACT</name>
<dbReference type="InterPro" id="IPR013427">
    <property type="entry name" value="Haem-bd_dom_put"/>
</dbReference>
<dbReference type="InterPro" id="IPR055557">
    <property type="entry name" value="DUF7133"/>
</dbReference>
<feature type="signal peptide" evidence="5">
    <location>
        <begin position="1"/>
        <end position="20"/>
    </location>
</feature>
<dbReference type="InterPro" id="IPR013428">
    <property type="entry name" value="Membrane-bound_put_N"/>
</dbReference>
<dbReference type="Gene3D" id="3.40.50.880">
    <property type="match status" value="1"/>
</dbReference>
<keyword evidence="2 4" id="KW-0479">Metal-binding</keyword>